<keyword evidence="5" id="KW-1185">Reference proteome</keyword>
<dbReference type="AlphaFoldDB" id="A0AAV5LI28"/>
<dbReference type="InterPro" id="IPR025312">
    <property type="entry name" value="DUF4216"/>
</dbReference>
<evidence type="ECO:0000256" key="1">
    <source>
        <dbReference type="SAM" id="MobiDB-lite"/>
    </source>
</evidence>
<protein>
    <recommendedName>
        <fullName evidence="6">Transposase</fullName>
    </recommendedName>
</protein>
<organism evidence="4 5">
    <name type="scientific">Rubroshorea leprosula</name>
    <dbReference type="NCBI Taxonomy" id="152421"/>
    <lineage>
        <taxon>Eukaryota</taxon>
        <taxon>Viridiplantae</taxon>
        <taxon>Streptophyta</taxon>
        <taxon>Embryophyta</taxon>
        <taxon>Tracheophyta</taxon>
        <taxon>Spermatophyta</taxon>
        <taxon>Magnoliopsida</taxon>
        <taxon>eudicotyledons</taxon>
        <taxon>Gunneridae</taxon>
        <taxon>Pentapetalae</taxon>
        <taxon>rosids</taxon>
        <taxon>malvids</taxon>
        <taxon>Malvales</taxon>
        <taxon>Dipterocarpaceae</taxon>
        <taxon>Rubroshorea</taxon>
    </lineage>
</organism>
<feature type="region of interest" description="Disordered" evidence="1">
    <location>
        <begin position="750"/>
        <end position="804"/>
    </location>
</feature>
<evidence type="ECO:0008006" key="6">
    <source>
        <dbReference type="Google" id="ProtNLM"/>
    </source>
</evidence>
<feature type="region of interest" description="Disordered" evidence="1">
    <location>
        <begin position="715"/>
        <end position="737"/>
    </location>
</feature>
<dbReference type="Pfam" id="PF13960">
    <property type="entry name" value="DUF4218"/>
    <property type="match status" value="1"/>
</dbReference>
<dbReference type="InterPro" id="IPR025452">
    <property type="entry name" value="DUF4218"/>
</dbReference>
<proteinExistence type="predicted"/>
<dbReference type="Proteomes" id="UP001054252">
    <property type="component" value="Unassembled WGS sequence"/>
</dbReference>
<feature type="domain" description="DUF4216" evidence="2">
    <location>
        <begin position="623"/>
        <end position="700"/>
    </location>
</feature>
<evidence type="ECO:0000259" key="2">
    <source>
        <dbReference type="Pfam" id="PF13952"/>
    </source>
</evidence>
<name>A0AAV5LI28_9ROSI</name>
<sequence>MEEQGNDPIRDMVMDANLHGIEYNMNEQASAEPIFEEAMGDAKEFFDLLQATNTPLYDGCDDGDTVLKWMSHFINAKTLYNMSVANWDYMLKCTRRWMKPEDRDRIPKDFYSAKKMMRHFSLGYKKYDVCVNNCFLYYGEFENKNYIACPICGEPRYKQGHVQQNQHIPRKSLWYLPITSRLKRLYMCRKTAEHMIWHLNCRGVSEKIVHPAGAEAWKHFDHIYPDFASDPRNVRLGLCTDGFTPFGHTSAPYSCWPVFLTVYNLPPSMCMKPESIFLSLIIQGPQSPVKNIDVMLRPLIDELKELWYNGVKTYDSFRHEHFIMRAALMWTITDFPGYGMLSGWSTHGRLSCPYCQDNSKAFHLPNGRKISFFDCHRQFLAPDHPFRRNRNDFKKGHVENRAPPERLSGDDMHQQIQQLPDILFGKPSQRQVIEGFGHWHNWVKRSIFWELPYWSTNLIRHNLDVMHCEKIFFDNIFHTVMDDPLTKDNLKARMDMELYCNRPSLCIPETGSNAGKKPNATYVLNREQRKSVCQWLQNLRFPDGFASNISRCVNMQEAKVSGMKSHDCHIFMQSLLPIAFHMEIWQGKIVETICQLERIFPPSFFDSMEHLAIHLPYEAKEVIELQYVGSRHRQTVVLFKCDWYEIPPARGIVVDRKHRLVDINPNRKLRTYEPFILASQAKQVYYTPYPSHNSNRKGWLAALKCRARSIIEMPTEQEDQHDESEPIFQDDDPLPPQPTETDLILYQPIQHTDGTASTINVEFESMNDDREYEEEDEEEEDEFEDYSTSEEDNIEYISESDSSD</sequence>
<dbReference type="Pfam" id="PF13952">
    <property type="entry name" value="DUF4216"/>
    <property type="match status" value="1"/>
</dbReference>
<accession>A0AAV5LI28</accession>
<comment type="caution">
    <text evidence="4">The sequence shown here is derived from an EMBL/GenBank/DDBJ whole genome shotgun (WGS) entry which is preliminary data.</text>
</comment>
<dbReference type="Pfam" id="PF02992">
    <property type="entry name" value="Transposase_21"/>
    <property type="match status" value="1"/>
</dbReference>
<evidence type="ECO:0000313" key="4">
    <source>
        <dbReference type="EMBL" id="GKV37055.1"/>
    </source>
</evidence>
<feature type="compositionally biased region" description="Polar residues" evidence="1">
    <location>
        <begin position="750"/>
        <end position="760"/>
    </location>
</feature>
<dbReference type="PANTHER" id="PTHR10775">
    <property type="entry name" value="OS08G0208400 PROTEIN"/>
    <property type="match status" value="1"/>
</dbReference>
<dbReference type="PANTHER" id="PTHR10775:SF183">
    <property type="entry name" value="TRANSPOSON, EN_SPM-LIKE, TRANSPOSASE-ASSOCIATED DOMAIN PROTEIN-RELATED"/>
    <property type="match status" value="1"/>
</dbReference>
<dbReference type="EMBL" id="BPVZ01000120">
    <property type="protein sequence ID" value="GKV37055.1"/>
    <property type="molecule type" value="Genomic_DNA"/>
</dbReference>
<feature type="domain" description="DUF4218" evidence="3">
    <location>
        <begin position="582"/>
        <end position="620"/>
    </location>
</feature>
<evidence type="ECO:0000313" key="5">
    <source>
        <dbReference type="Proteomes" id="UP001054252"/>
    </source>
</evidence>
<dbReference type="InterPro" id="IPR004242">
    <property type="entry name" value="Transposase_21"/>
</dbReference>
<reference evidence="4 5" key="1">
    <citation type="journal article" date="2021" name="Commun. Biol.">
        <title>The genome of Shorea leprosula (Dipterocarpaceae) highlights the ecological relevance of drought in aseasonal tropical rainforests.</title>
        <authorList>
            <person name="Ng K.K.S."/>
            <person name="Kobayashi M.J."/>
            <person name="Fawcett J.A."/>
            <person name="Hatakeyama M."/>
            <person name="Paape T."/>
            <person name="Ng C.H."/>
            <person name="Ang C.C."/>
            <person name="Tnah L.H."/>
            <person name="Lee C.T."/>
            <person name="Nishiyama T."/>
            <person name="Sese J."/>
            <person name="O'Brien M.J."/>
            <person name="Copetti D."/>
            <person name="Mohd Noor M.I."/>
            <person name="Ong R.C."/>
            <person name="Putra M."/>
            <person name="Sireger I.Z."/>
            <person name="Indrioko S."/>
            <person name="Kosugi Y."/>
            <person name="Izuno A."/>
            <person name="Isagi Y."/>
            <person name="Lee S.L."/>
            <person name="Shimizu K.K."/>
        </authorList>
    </citation>
    <scope>NUCLEOTIDE SEQUENCE [LARGE SCALE GENOMIC DNA]</scope>
    <source>
        <strain evidence="4">214</strain>
    </source>
</reference>
<feature type="compositionally biased region" description="Acidic residues" evidence="1">
    <location>
        <begin position="770"/>
        <end position="794"/>
    </location>
</feature>
<gene>
    <name evidence="4" type="ORF">SLEP1_g45124</name>
</gene>
<evidence type="ECO:0000259" key="3">
    <source>
        <dbReference type="Pfam" id="PF13960"/>
    </source>
</evidence>